<evidence type="ECO:0000313" key="2">
    <source>
        <dbReference type="Proteomes" id="UP001159363"/>
    </source>
</evidence>
<dbReference type="EMBL" id="JARBHB010000004">
    <property type="protein sequence ID" value="KAJ8887765.1"/>
    <property type="molecule type" value="Genomic_DNA"/>
</dbReference>
<sequence length="77" mass="8839">MLYWSNLFWNYFLNVIHCYVTRSISHLSYVNGKKVAPLEIVNMSQAALATLQVFKPKNILTCDEVNAVAVTELHNRP</sequence>
<reference evidence="1 2" key="1">
    <citation type="submission" date="2023-02" db="EMBL/GenBank/DDBJ databases">
        <title>LHISI_Scaffold_Assembly.</title>
        <authorList>
            <person name="Stuart O.P."/>
            <person name="Cleave R."/>
            <person name="Magrath M.J.L."/>
            <person name="Mikheyev A.S."/>
        </authorList>
    </citation>
    <scope>NUCLEOTIDE SEQUENCE [LARGE SCALE GENOMIC DNA]</scope>
    <source>
        <strain evidence="1">Daus_M_001</strain>
        <tissue evidence="1">Leg muscle</tissue>
    </source>
</reference>
<proteinExistence type="predicted"/>
<accession>A0ABQ9HU09</accession>
<keyword evidence="2" id="KW-1185">Reference proteome</keyword>
<protein>
    <submittedName>
        <fullName evidence="1">Uncharacterized protein</fullName>
    </submittedName>
</protein>
<comment type="caution">
    <text evidence="1">The sequence shown here is derived from an EMBL/GenBank/DDBJ whole genome shotgun (WGS) entry which is preliminary data.</text>
</comment>
<gene>
    <name evidence="1" type="ORF">PR048_013983</name>
</gene>
<evidence type="ECO:0000313" key="1">
    <source>
        <dbReference type="EMBL" id="KAJ8887765.1"/>
    </source>
</evidence>
<name>A0ABQ9HU09_9NEOP</name>
<organism evidence="1 2">
    <name type="scientific">Dryococelus australis</name>
    <dbReference type="NCBI Taxonomy" id="614101"/>
    <lineage>
        <taxon>Eukaryota</taxon>
        <taxon>Metazoa</taxon>
        <taxon>Ecdysozoa</taxon>
        <taxon>Arthropoda</taxon>
        <taxon>Hexapoda</taxon>
        <taxon>Insecta</taxon>
        <taxon>Pterygota</taxon>
        <taxon>Neoptera</taxon>
        <taxon>Polyneoptera</taxon>
        <taxon>Phasmatodea</taxon>
        <taxon>Verophasmatodea</taxon>
        <taxon>Anareolatae</taxon>
        <taxon>Phasmatidae</taxon>
        <taxon>Eurycanthinae</taxon>
        <taxon>Dryococelus</taxon>
    </lineage>
</organism>
<dbReference type="Proteomes" id="UP001159363">
    <property type="component" value="Chromosome X"/>
</dbReference>